<protein>
    <submittedName>
        <fullName evidence="6">C-type cytochrome</fullName>
    </submittedName>
</protein>
<keyword evidence="1 4" id="KW-0349">Heme</keyword>
<dbReference type="InterPro" id="IPR009056">
    <property type="entry name" value="Cyt_c-like_dom"/>
</dbReference>
<gene>
    <name evidence="6" type="ORF">ACFQND_23555</name>
</gene>
<dbReference type="InterPro" id="IPR051459">
    <property type="entry name" value="Cytochrome_c-type_DH"/>
</dbReference>
<dbReference type="PANTHER" id="PTHR35008:SF4">
    <property type="entry name" value="BLL4482 PROTEIN"/>
    <property type="match status" value="1"/>
</dbReference>
<evidence type="ECO:0000256" key="1">
    <source>
        <dbReference type="ARBA" id="ARBA00022617"/>
    </source>
</evidence>
<evidence type="ECO:0000313" key="6">
    <source>
        <dbReference type="EMBL" id="MFC6284215.1"/>
    </source>
</evidence>
<organism evidence="6 7">
    <name type="scientific">Polaromonas aquatica</name>
    <dbReference type="NCBI Taxonomy" id="332657"/>
    <lineage>
        <taxon>Bacteria</taxon>
        <taxon>Pseudomonadati</taxon>
        <taxon>Pseudomonadota</taxon>
        <taxon>Betaproteobacteria</taxon>
        <taxon>Burkholderiales</taxon>
        <taxon>Comamonadaceae</taxon>
        <taxon>Polaromonas</taxon>
    </lineage>
</organism>
<name>A0ABW1U3U0_9BURK</name>
<dbReference type="PANTHER" id="PTHR35008">
    <property type="entry name" value="BLL4482 PROTEIN-RELATED"/>
    <property type="match status" value="1"/>
</dbReference>
<evidence type="ECO:0000256" key="2">
    <source>
        <dbReference type="ARBA" id="ARBA00022723"/>
    </source>
</evidence>
<evidence type="ECO:0000313" key="7">
    <source>
        <dbReference type="Proteomes" id="UP001596270"/>
    </source>
</evidence>
<evidence type="ECO:0000259" key="5">
    <source>
        <dbReference type="PROSITE" id="PS51007"/>
    </source>
</evidence>
<keyword evidence="2 4" id="KW-0479">Metal-binding</keyword>
<dbReference type="Proteomes" id="UP001596270">
    <property type="component" value="Unassembled WGS sequence"/>
</dbReference>
<accession>A0ABW1U3U0</accession>
<proteinExistence type="predicted"/>
<dbReference type="InterPro" id="IPR036909">
    <property type="entry name" value="Cyt_c-like_dom_sf"/>
</dbReference>
<dbReference type="Gene3D" id="1.10.760.10">
    <property type="entry name" value="Cytochrome c-like domain"/>
    <property type="match status" value="2"/>
</dbReference>
<dbReference type="InterPro" id="IPR014353">
    <property type="entry name" value="Membr-bd_ADH_cyt_c"/>
</dbReference>
<feature type="domain" description="Cytochrome c" evidence="5">
    <location>
        <begin position="190"/>
        <end position="299"/>
    </location>
</feature>
<evidence type="ECO:0000256" key="3">
    <source>
        <dbReference type="ARBA" id="ARBA00023004"/>
    </source>
</evidence>
<dbReference type="RefSeq" id="WP_371439973.1">
    <property type="nucleotide sequence ID" value="NZ_JBHSRS010000084.1"/>
</dbReference>
<feature type="domain" description="Cytochrome c" evidence="5">
    <location>
        <begin position="329"/>
        <end position="419"/>
    </location>
</feature>
<keyword evidence="3 4" id="KW-0408">Iron</keyword>
<evidence type="ECO:0000256" key="4">
    <source>
        <dbReference type="PROSITE-ProRule" id="PRU00433"/>
    </source>
</evidence>
<feature type="domain" description="Cytochrome c" evidence="5">
    <location>
        <begin position="45"/>
        <end position="148"/>
    </location>
</feature>
<dbReference type="EMBL" id="JBHSRS010000084">
    <property type="protein sequence ID" value="MFC6284215.1"/>
    <property type="molecule type" value="Genomic_DNA"/>
</dbReference>
<reference evidence="7" key="1">
    <citation type="journal article" date="2019" name="Int. J. Syst. Evol. Microbiol.">
        <title>The Global Catalogue of Microorganisms (GCM) 10K type strain sequencing project: providing services to taxonomists for standard genome sequencing and annotation.</title>
        <authorList>
            <consortium name="The Broad Institute Genomics Platform"/>
            <consortium name="The Broad Institute Genome Sequencing Center for Infectious Disease"/>
            <person name="Wu L."/>
            <person name="Ma J."/>
        </authorList>
    </citation>
    <scope>NUCLEOTIDE SEQUENCE [LARGE SCALE GENOMIC DNA]</scope>
    <source>
        <strain evidence="7">CCUG 39402</strain>
    </source>
</reference>
<keyword evidence="7" id="KW-1185">Reference proteome</keyword>
<dbReference type="SUPFAM" id="SSF46626">
    <property type="entry name" value="Cytochrome c"/>
    <property type="match status" value="3"/>
</dbReference>
<sequence>MKRLIKFTLGAGVVLAGAAALVWVLNSRDEIDVSAPVAAAAASDSLIARGAYLARAGNCMTCHTARGGEPYAGGRSIDTPFGAVFTSNLTPDEKTGLGTWSPAHFWRAMHNGRSKSGRLLYPAFPYPSYTQVTREDSDALFAYLKSLPAVAQPNKAHALRFPYQSQAALAVWRALYFSPGVYKPDTSRNAEWNRGAYLVNGLGHCTACHTARNVMGATEGLDLSGGLIPIQNWYAPSLVSPHEAGVGDWDRQEIVNLLKNGVSKRGSVNGPMAEVVQGSTQYLNSEDLNAMAQFLKELPGTSAPGSPKEPEIALMAGSPSAADAVAPGSVAALGAKLYEQNCAQCHGDKGQGVPNAYPALAGNRAVLMPQTVNLVQIVLNGGYAPATAGNPRPFGMPPFVLVLNDTDVAAVLTHIRGAWGNQASAVSPLEVNRIRASSGR</sequence>
<dbReference type="PIRSF" id="PIRSF000018">
    <property type="entry name" value="Mb_ADH_cyt_c"/>
    <property type="match status" value="1"/>
</dbReference>
<comment type="caution">
    <text evidence="6">The sequence shown here is derived from an EMBL/GenBank/DDBJ whole genome shotgun (WGS) entry which is preliminary data.</text>
</comment>
<dbReference type="PROSITE" id="PS51007">
    <property type="entry name" value="CYTC"/>
    <property type="match status" value="3"/>
</dbReference>
<dbReference type="Pfam" id="PF00034">
    <property type="entry name" value="Cytochrom_C"/>
    <property type="match status" value="2"/>
</dbReference>